<dbReference type="Proteomes" id="UP001206595">
    <property type="component" value="Unassembled WGS sequence"/>
</dbReference>
<feature type="transmembrane region" description="Helical" evidence="10">
    <location>
        <begin position="208"/>
        <end position="229"/>
    </location>
</feature>
<feature type="transmembrane region" description="Helical" evidence="10">
    <location>
        <begin position="169"/>
        <end position="188"/>
    </location>
</feature>
<evidence type="ECO:0000256" key="1">
    <source>
        <dbReference type="ARBA" id="ARBA00004141"/>
    </source>
</evidence>
<evidence type="ECO:0000256" key="5">
    <source>
        <dbReference type="ARBA" id="ARBA00022692"/>
    </source>
</evidence>
<dbReference type="InterPro" id="IPR003663">
    <property type="entry name" value="Sugar/inositol_transpt"/>
</dbReference>
<keyword evidence="3 9" id="KW-0813">Transport</keyword>
<dbReference type="RefSeq" id="XP_051443313.1">
    <property type="nucleotide sequence ID" value="XM_051584796.1"/>
</dbReference>
<feature type="transmembrane region" description="Helical" evidence="10">
    <location>
        <begin position="384"/>
        <end position="405"/>
    </location>
</feature>
<sequence>MWKDINEKSKKATEMEHTMSLWDGLRSYPKAVGWSLVVSTAIIMEGYDTTLLGSFYAYPAFQEKYGEPVASGGYAIPARWQTALGMGTNIGVLIGVFINGFLTERLGYKRMMLYSLAAISACIFVPFFSPNAPALLIGQIMCGVPWGVFSTLAPAYASEVCPVVLRGYLTTYVNLCWVIGQLIAAGVLDGLQTRTDEWSYKIPFALQWMWPLPLFIAICFAPESPWWLVRRGRVNDATRAQKRLSNYSTNIDEVVAMMIHTNEYEKAISEGTSYLDCFKGSNLRRTEICCMVWCIQNLSGSPIASYATYFFLQAGLASSNAFALNVSQYAFGFVGTVLSWFLLTRFGRRTIYLNGLCVCCVLMFLIGFLGLAPASNTSIPWATSGLLLAFVFVYDLTIGPVCYALVSEISSTRLRGKSIGLARNFYNILSICFSASTPYMLNPDALDWKGKVGLFWGSISFLCVIWTYFRLPEPKGRTYEELDIMFENNVPARQFKSYKIEK</sequence>
<accession>A0AAD5HCW0</accession>
<evidence type="ECO:0000313" key="12">
    <source>
        <dbReference type="EMBL" id="KAI8578309.1"/>
    </source>
</evidence>
<keyword evidence="13" id="KW-1185">Reference proteome</keyword>
<dbReference type="FunFam" id="1.20.1250.20:FF:000254">
    <property type="entry name" value="MAL31p Maltose permease"/>
    <property type="match status" value="1"/>
</dbReference>
<evidence type="ECO:0000256" key="9">
    <source>
        <dbReference type="RuleBase" id="RU003346"/>
    </source>
</evidence>
<organism evidence="12 13">
    <name type="scientific">Umbelopsis ramanniana AG</name>
    <dbReference type="NCBI Taxonomy" id="1314678"/>
    <lineage>
        <taxon>Eukaryota</taxon>
        <taxon>Fungi</taxon>
        <taxon>Fungi incertae sedis</taxon>
        <taxon>Mucoromycota</taxon>
        <taxon>Mucoromycotina</taxon>
        <taxon>Umbelopsidomycetes</taxon>
        <taxon>Umbelopsidales</taxon>
        <taxon>Umbelopsidaceae</taxon>
        <taxon>Umbelopsis</taxon>
    </lineage>
</organism>
<feature type="transmembrane region" description="Helical" evidence="10">
    <location>
        <begin position="350"/>
        <end position="372"/>
    </location>
</feature>
<dbReference type="InterPro" id="IPR050360">
    <property type="entry name" value="MFS_Sugar_Transporters"/>
</dbReference>
<dbReference type="InterPro" id="IPR005829">
    <property type="entry name" value="Sugar_transporter_CS"/>
</dbReference>
<evidence type="ECO:0000256" key="10">
    <source>
        <dbReference type="SAM" id="Phobius"/>
    </source>
</evidence>
<dbReference type="Gene3D" id="1.20.1250.20">
    <property type="entry name" value="MFS general substrate transporter like domains"/>
    <property type="match status" value="1"/>
</dbReference>
<dbReference type="PANTHER" id="PTHR48022:SF5">
    <property type="entry name" value="ALPHA-GLUCOSIDES PERMEASE MPH2-RELATED"/>
    <property type="match status" value="1"/>
</dbReference>
<reference evidence="12" key="1">
    <citation type="submission" date="2021-06" db="EMBL/GenBank/DDBJ databases">
        <authorList>
            <consortium name="DOE Joint Genome Institute"/>
            <person name="Mondo S.J."/>
            <person name="Amses K.R."/>
            <person name="Simmons D.R."/>
            <person name="Longcore J.E."/>
            <person name="Seto K."/>
            <person name="Alves G.H."/>
            <person name="Bonds A.E."/>
            <person name="Quandt C.A."/>
            <person name="Davis W.J."/>
            <person name="Chang Y."/>
            <person name="Letcher P.M."/>
            <person name="Powell M.J."/>
            <person name="Kuo A."/>
            <person name="Labutti K."/>
            <person name="Pangilinan J."/>
            <person name="Andreopoulos W."/>
            <person name="Tritt A."/>
            <person name="Riley R."/>
            <person name="Hundley H."/>
            <person name="Johnson J."/>
            <person name="Lipzen A."/>
            <person name="Barry K."/>
            <person name="Berbee M.L."/>
            <person name="Buchler N.E."/>
            <person name="Grigoriev I.V."/>
            <person name="Spatafora J.W."/>
            <person name="Stajich J.E."/>
            <person name="James T.Y."/>
        </authorList>
    </citation>
    <scope>NUCLEOTIDE SEQUENCE</scope>
    <source>
        <strain evidence="12">AG</strain>
    </source>
</reference>
<evidence type="ECO:0000259" key="11">
    <source>
        <dbReference type="PROSITE" id="PS50850"/>
    </source>
</evidence>
<dbReference type="InterPro" id="IPR036259">
    <property type="entry name" value="MFS_trans_sf"/>
</dbReference>
<evidence type="ECO:0000256" key="4">
    <source>
        <dbReference type="ARBA" id="ARBA00022597"/>
    </source>
</evidence>
<keyword evidence="8" id="KW-0462">Maltose metabolism</keyword>
<reference evidence="12" key="2">
    <citation type="journal article" date="2022" name="Proc. Natl. Acad. Sci. U.S.A.">
        <title>Diploid-dominant life cycles characterize the early evolution of Fungi.</title>
        <authorList>
            <person name="Amses K.R."/>
            <person name="Simmons D.R."/>
            <person name="Longcore J.E."/>
            <person name="Mondo S.J."/>
            <person name="Seto K."/>
            <person name="Jeronimo G.H."/>
            <person name="Bonds A.E."/>
            <person name="Quandt C.A."/>
            <person name="Davis W.J."/>
            <person name="Chang Y."/>
            <person name="Federici B.A."/>
            <person name="Kuo A."/>
            <person name="LaButti K."/>
            <person name="Pangilinan J."/>
            <person name="Andreopoulos W."/>
            <person name="Tritt A."/>
            <person name="Riley R."/>
            <person name="Hundley H."/>
            <person name="Johnson J."/>
            <person name="Lipzen A."/>
            <person name="Barry K."/>
            <person name="Lang B.F."/>
            <person name="Cuomo C.A."/>
            <person name="Buchler N.E."/>
            <person name="Grigoriev I.V."/>
            <person name="Spatafora J.W."/>
            <person name="Stajich J.E."/>
            <person name="James T.Y."/>
        </authorList>
    </citation>
    <scope>NUCLEOTIDE SEQUENCE</scope>
    <source>
        <strain evidence="12">AG</strain>
    </source>
</reference>
<dbReference type="InterPro" id="IPR020846">
    <property type="entry name" value="MFS_dom"/>
</dbReference>
<dbReference type="EMBL" id="MU620930">
    <property type="protein sequence ID" value="KAI8578309.1"/>
    <property type="molecule type" value="Genomic_DNA"/>
</dbReference>
<dbReference type="GO" id="GO:0000023">
    <property type="term" value="P:maltose metabolic process"/>
    <property type="evidence" value="ECO:0007669"/>
    <property type="project" value="UniProtKB-KW"/>
</dbReference>
<dbReference type="PROSITE" id="PS00217">
    <property type="entry name" value="SUGAR_TRANSPORT_2"/>
    <property type="match status" value="1"/>
</dbReference>
<feature type="transmembrane region" description="Helical" evidence="10">
    <location>
        <begin position="111"/>
        <end position="128"/>
    </location>
</feature>
<feature type="transmembrane region" description="Helical" evidence="10">
    <location>
        <begin position="78"/>
        <end position="99"/>
    </location>
</feature>
<feature type="transmembrane region" description="Helical" evidence="10">
    <location>
        <begin position="134"/>
        <end position="157"/>
    </location>
</feature>
<comment type="subcellular location">
    <subcellularLocation>
        <location evidence="1">Membrane</location>
        <topology evidence="1">Multi-pass membrane protein</topology>
    </subcellularLocation>
</comment>
<feature type="transmembrane region" description="Helical" evidence="10">
    <location>
        <begin position="425"/>
        <end position="441"/>
    </location>
</feature>
<dbReference type="NCBIfam" id="TIGR00879">
    <property type="entry name" value="SP"/>
    <property type="match status" value="1"/>
</dbReference>
<evidence type="ECO:0000256" key="8">
    <source>
        <dbReference type="ARBA" id="ARBA00026248"/>
    </source>
</evidence>
<keyword evidence="5 10" id="KW-0812">Transmembrane</keyword>
<proteinExistence type="inferred from homology"/>
<feature type="domain" description="Major facilitator superfamily (MFS) profile" evidence="11">
    <location>
        <begin position="34"/>
        <end position="475"/>
    </location>
</feature>
<gene>
    <name evidence="12" type="ORF">K450DRAFT_211524</name>
</gene>
<name>A0AAD5HCW0_UMBRA</name>
<keyword evidence="6 10" id="KW-1133">Transmembrane helix</keyword>
<keyword evidence="4" id="KW-0762">Sugar transport</keyword>
<evidence type="ECO:0000256" key="2">
    <source>
        <dbReference type="ARBA" id="ARBA00010992"/>
    </source>
</evidence>
<evidence type="ECO:0000256" key="7">
    <source>
        <dbReference type="ARBA" id="ARBA00023136"/>
    </source>
</evidence>
<feature type="transmembrane region" description="Helical" evidence="10">
    <location>
        <begin position="31"/>
        <end position="58"/>
    </location>
</feature>
<dbReference type="GeneID" id="75910146"/>
<dbReference type="GO" id="GO:0016020">
    <property type="term" value="C:membrane"/>
    <property type="evidence" value="ECO:0007669"/>
    <property type="project" value="UniProtKB-SubCell"/>
</dbReference>
<keyword evidence="7 10" id="KW-0472">Membrane</keyword>
<evidence type="ECO:0000256" key="6">
    <source>
        <dbReference type="ARBA" id="ARBA00022989"/>
    </source>
</evidence>
<evidence type="ECO:0000256" key="3">
    <source>
        <dbReference type="ARBA" id="ARBA00022448"/>
    </source>
</evidence>
<protein>
    <recommendedName>
        <fullName evidence="11">Major facilitator superfamily (MFS) profile domain-containing protein</fullName>
    </recommendedName>
</protein>
<dbReference type="PROSITE" id="PS50850">
    <property type="entry name" value="MFS"/>
    <property type="match status" value="1"/>
</dbReference>
<feature type="transmembrane region" description="Helical" evidence="10">
    <location>
        <begin position="288"/>
        <end position="309"/>
    </location>
</feature>
<evidence type="ECO:0000313" key="13">
    <source>
        <dbReference type="Proteomes" id="UP001206595"/>
    </source>
</evidence>
<dbReference type="GO" id="GO:0005351">
    <property type="term" value="F:carbohydrate:proton symporter activity"/>
    <property type="evidence" value="ECO:0007669"/>
    <property type="project" value="TreeGrafter"/>
</dbReference>
<dbReference type="PANTHER" id="PTHR48022">
    <property type="entry name" value="PLASTIDIC GLUCOSE TRANSPORTER 4"/>
    <property type="match status" value="1"/>
</dbReference>
<comment type="caution">
    <text evidence="12">The sequence shown here is derived from an EMBL/GenBank/DDBJ whole genome shotgun (WGS) entry which is preliminary data.</text>
</comment>
<dbReference type="SUPFAM" id="SSF103473">
    <property type="entry name" value="MFS general substrate transporter"/>
    <property type="match status" value="1"/>
</dbReference>
<feature type="transmembrane region" description="Helical" evidence="10">
    <location>
        <begin position="321"/>
        <end position="343"/>
    </location>
</feature>
<dbReference type="AlphaFoldDB" id="A0AAD5HCW0"/>
<comment type="similarity">
    <text evidence="2 9">Belongs to the major facilitator superfamily. Sugar transporter (TC 2.A.1.1) family.</text>
</comment>
<dbReference type="Pfam" id="PF00083">
    <property type="entry name" value="Sugar_tr"/>
    <property type="match status" value="1"/>
</dbReference>
<dbReference type="InterPro" id="IPR005828">
    <property type="entry name" value="MFS_sugar_transport-like"/>
</dbReference>
<dbReference type="PRINTS" id="PR00171">
    <property type="entry name" value="SUGRTRNSPORT"/>
</dbReference>
<feature type="transmembrane region" description="Helical" evidence="10">
    <location>
        <begin position="453"/>
        <end position="469"/>
    </location>
</feature>